<gene>
    <name evidence="1" type="ORF">C7999DRAFT_29101</name>
</gene>
<comment type="caution">
    <text evidence="1">The sequence shown here is derived from an EMBL/GenBank/DDBJ whole genome shotgun (WGS) entry which is preliminary data.</text>
</comment>
<evidence type="ECO:0000313" key="1">
    <source>
        <dbReference type="EMBL" id="KAK4250277.1"/>
    </source>
</evidence>
<dbReference type="EMBL" id="MU857614">
    <property type="protein sequence ID" value="KAK4250277.1"/>
    <property type="molecule type" value="Genomic_DNA"/>
</dbReference>
<organism evidence="1 2">
    <name type="scientific">Corynascus novoguineensis</name>
    <dbReference type="NCBI Taxonomy" id="1126955"/>
    <lineage>
        <taxon>Eukaryota</taxon>
        <taxon>Fungi</taxon>
        <taxon>Dikarya</taxon>
        <taxon>Ascomycota</taxon>
        <taxon>Pezizomycotina</taxon>
        <taxon>Sordariomycetes</taxon>
        <taxon>Sordariomycetidae</taxon>
        <taxon>Sordariales</taxon>
        <taxon>Chaetomiaceae</taxon>
        <taxon>Corynascus</taxon>
    </lineage>
</organism>
<evidence type="ECO:0000313" key="2">
    <source>
        <dbReference type="Proteomes" id="UP001303647"/>
    </source>
</evidence>
<keyword evidence="2" id="KW-1185">Reference proteome</keyword>
<reference evidence="1" key="1">
    <citation type="journal article" date="2023" name="Mol. Phylogenet. Evol.">
        <title>Genome-scale phylogeny and comparative genomics of the fungal order Sordariales.</title>
        <authorList>
            <person name="Hensen N."/>
            <person name="Bonometti L."/>
            <person name="Westerberg I."/>
            <person name="Brannstrom I.O."/>
            <person name="Guillou S."/>
            <person name="Cros-Aarteil S."/>
            <person name="Calhoun S."/>
            <person name="Haridas S."/>
            <person name="Kuo A."/>
            <person name="Mondo S."/>
            <person name="Pangilinan J."/>
            <person name="Riley R."/>
            <person name="LaButti K."/>
            <person name="Andreopoulos B."/>
            <person name="Lipzen A."/>
            <person name="Chen C."/>
            <person name="Yan M."/>
            <person name="Daum C."/>
            <person name="Ng V."/>
            <person name="Clum A."/>
            <person name="Steindorff A."/>
            <person name="Ohm R.A."/>
            <person name="Martin F."/>
            <person name="Silar P."/>
            <person name="Natvig D.O."/>
            <person name="Lalanne C."/>
            <person name="Gautier V."/>
            <person name="Ament-Velasquez S.L."/>
            <person name="Kruys A."/>
            <person name="Hutchinson M.I."/>
            <person name="Powell A.J."/>
            <person name="Barry K."/>
            <person name="Miller A.N."/>
            <person name="Grigoriev I.V."/>
            <person name="Debuchy R."/>
            <person name="Gladieux P."/>
            <person name="Hiltunen Thoren M."/>
            <person name="Johannesson H."/>
        </authorList>
    </citation>
    <scope>NUCLEOTIDE SEQUENCE</scope>
    <source>
        <strain evidence="1">CBS 359.72</strain>
    </source>
</reference>
<accession>A0AAN7HM62</accession>
<reference evidence="1" key="2">
    <citation type="submission" date="2023-05" db="EMBL/GenBank/DDBJ databases">
        <authorList>
            <consortium name="Lawrence Berkeley National Laboratory"/>
            <person name="Steindorff A."/>
            <person name="Hensen N."/>
            <person name="Bonometti L."/>
            <person name="Westerberg I."/>
            <person name="Brannstrom I.O."/>
            <person name="Guillou S."/>
            <person name="Cros-Aarteil S."/>
            <person name="Calhoun S."/>
            <person name="Haridas S."/>
            <person name="Kuo A."/>
            <person name="Mondo S."/>
            <person name="Pangilinan J."/>
            <person name="Riley R."/>
            <person name="Labutti K."/>
            <person name="Andreopoulos B."/>
            <person name="Lipzen A."/>
            <person name="Chen C."/>
            <person name="Yanf M."/>
            <person name="Daum C."/>
            <person name="Ng V."/>
            <person name="Clum A."/>
            <person name="Ohm R."/>
            <person name="Martin F."/>
            <person name="Silar P."/>
            <person name="Natvig D."/>
            <person name="Lalanne C."/>
            <person name="Gautier V."/>
            <person name="Ament-Velasquez S.L."/>
            <person name="Kruys A."/>
            <person name="Hutchinson M.I."/>
            <person name="Powell A.J."/>
            <person name="Barry K."/>
            <person name="Miller A.N."/>
            <person name="Grigoriev I.V."/>
            <person name="Debuchy R."/>
            <person name="Gladieux P."/>
            <person name="Thoren M.H."/>
            <person name="Johannesson H."/>
        </authorList>
    </citation>
    <scope>NUCLEOTIDE SEQUENCE</scope>
    <source>
        <strain evidence="1">CBS 359.72</strain>
    </source>
</reference>
<protein>
    <submittedName>
        <fullName evidence="1">Uncharacterized protein</fullName>
    </submittedName>
</protein>
<name>A0AAN7HM62_9PEZI</name>
<proteinExistence type="predicted"/>
<dbReference type="Proteomes" id="UP001303647">
    <property type="component" value="Unassembled WGS sequence"/>
</dbReference>
<dbReference type="AlphaFoldDB" id="A0AAN7HM62"/>
<sequence>MAAAAATLEQCIKLCARVRVAVERQKGTLELVKKHSAELSRTRTMIELVEMEESLQTPNVRDVVNKLVQVGQTLQAHLNKMDKMAGNGGRFRGFFRQLIMGQRHHEALEHILRELESTKHDLGVHIQLANVGLTRGIDRALSVSVATVEEVNRQLQAKLGPTHTLRIAKLLEDRPRSNDGTVTLTEDDIAFLSSQELTQPREAHAPTENETSRIIRDNQVSLHALQLNSSIGEFDAWKNVATVRIEGNRATSHGIQLNHPISMNDFSEVLKTLKAVKG</sequence>